<reference evidence="2" key="1">
    <citation type="journal article" date="2020" name="Nature">
        <title>Giant virus diversity and host interactions through global metagenomics.</title>
        <authorList>
            <person name="Schulz F."/>
            <person name="Roux S."/>
            <person name="Paez-Espino D."/>
            <person name="Jungbluth S."/>
            <person name="Walsh D.A."/>
            <person name="Denef V.J."/>
            <person name="McMahon K.D."/>
            <person name="Konstantinidis K.T."/>
            <person name="Eloe-Fadrosh E.A."/>
            <person name="Kyrpides N.C."/>
            <person name="Woyke T."/>
        </authorList>
    </citation>
    <scope>NUCLEOTIDE SEQUENCE</scope>
    <source>
        <strain evidence="2">GVMAG-M-3300023184-68</strain>
    </source>
</reference>
<sequence length="406" mass="47780">MSHTRLDDEWKHYLCSHHHGFRPTQPTYEPTIDDTKSVSDSEDHLHKPNSPTIGKANLNMELTISTKTKVLFLNKPLDIHRIFWDIPVIDYWSSNSGVLKKQIKIVSKTPEEYEEYRKRLQNIRYYQENIIKQINNPNARSIKFKDERKITVGVSKKNIISYRGKVKNAFYNCFALIIRFQYNNEPFKEAHIKVFNTGKMEIPGIVNYRILEHVKQMVLEIISSHLEEPVHFIENSDEDHVLINSNFNCGFFIHRDRFHSILSSDKYGIESSYDPCSYPGVKCKFYFNHKIGFDSTNQNGKIQTEDRQLKLSELIESKKYTEVSFMVFRTGSGLIVGNCTEKILRFVFEFIKSILMDEYDNISILSENPVIKNKQPKLRKRFITYTNEYYNSHICLPNSSENMQKK</sequence>
<evidence type="ECO:0000313" key="2">
    <source>
        <dbReference type="EMBL" id="QHT90363.1"/>
    </source>
</evidence>
<dbReference type="Gene3D" id="3.30.310.10">
    <property type="entry name" value="TATA-Binding Protein"/>
    <property type="match status" value="2"/>
</dbReference>
<proteinExistence type="predicted"/>
<dbReference type="InterPro" id="IPR012295">
    <property type="entry name" value="TBP_dom_sf"/>
</dbReference>
<protein>
    <submittedName>
        <fullName evidence="2">Uncharacterized protein</fullName>
    </submittedName>
</protein>
<evidence type="ECO:0000256" key="1">
    <source>
        <dbReference type="SAM" id="MobiDB-lite"/>
    </source>
</evidence>
<accession>A0A6C0IFT3</accession>
<feature type="region of interest" description="Disordered" evidence="1">
    <location>
        <begin position="25"/>
        <end position="52"/>
    </location>
</feature>
<dbReference type="AlphaFoldDB" id="A0A6C0IFT3"/>
<organism evidence="2">
    <name type="scientific">viral metagenome</name>
    <dbReference type="NCBI Taxonomy" id="1070528"/>
    <lineage>
        <taxon>unclassified sequences</taxon>
        <taxon>metagenomes</taxon>
        <taxon>organismal metagenomes</taxon>
    </lineage>
</organism>
<dbReference type="EMBL" id="MN740153">
    <property type="protein sequence ID" value="QHT90363.1"/>
    <property type="molecule type" value="Genomic_DNA"/>
</dbReference>
<feature type="compositionally biased region" description="Basic and acidic residues" evidence="1">
    <location>
        <begin position="33"/>
        <end position="46"/>
    </location>
</feature>
<name>A0A6C0IFT3_9ZZZZ</name>